<feature type="region of interest" description="Disordered" evidence="1">
    <location>
        <begin position="38"/>
        <end position="59"/>
    </location>
</feature>
<protein>
    <submittedName>
        <fullName evidence="2">Uncharacterized protein</fullName>
    </submittedName>
</protein>
<feature type="compositionally biased region" description="Basic and acidic residues" evidence="1">
    <location>
        <begin position="42"/>
        <end position="59"/>
    </location>
</feature>
<dbReference type="Proteomes" id="UP000800094">
    <property type="component" value="Unassembled WGS sequence"/>
</dbReference>
<evidence type="ECO:0000313" key="2">
    <source>
        <dbReference type="EMBL" id="KAF2252868.1"/>
    </source>
</evidence>
<feature type="region of interest" description="Disordered" evidence="1">
    <location>
        <begin position="1"/>
        <end position="21"/>
    </location>
</feature>
<feature type="region of interest" description="Disordered" evidence="1">
    <location>
        <begin position="123"/>
        <end position="144"/>
    </location>
</feature>
<evidence type="ECO:0000313" key="3">
    <source>
        <dbReference type="Proteomes" id="UP000800094"/>
    </source>
</evidence>
<dbReference type="GeneID" id="54586110"/>
<gene>
    <name evidence="2" type="ORF">BU26DRAFT_560213</name>
</gene>
<sequence>MTIRGRQGPPHWQRDRSADPSVQIPTYGVLAHSIRTSTMDTGKFEENRTQIPEDNRPFRPRADIERVEWLTRDTSVKTTATFAIEFTKPEDADEIVDEDLIWQSSKQTAHVRETVEAIHKAMDKTVQQTRPSNRSKVEGRKNAK</sequence>
<dbReference type="AlphaFoldDB" id="A0A6A6IS23"/>
<accession>A0A6A6IS23</accession>
<reference evidence="2" key="1">
    <citation type="journal article" date="2020" name="Stud. Mycol.">
        <title>101 Dothideomycetes genomes: a test case for predicting lifestyles and emergence of pathogens.</title>
        <authorList>
            <person name="Haridas S."/>
            <person name="Albert R."/>
            <person name="Binder M."/>
            <person name="Bloem J."/>
            <person name="Labutti K."/>
            <person name="Salamov A."/>
            <person name="Andreopoulos B."/>
            <person name="Baker S."/>
            <person name="Barry K."/>
            <person name="Bills G."/>
            <person name="Bluhm B."/>
            <person name="Cannon C."/>
            <person name="Castanera R."/>
            <person name="Culley D."/>
            <person name="Daum C."/>
            <person name="Ezra D."/>
            <person name="Gonzalez J."/>
            <person name="Henrissat B."/>
            <person name="Kuo A."/>
            <person name="Liang C."/>
            <person name="Lipzen A."/>
            <person name="Lutzoni F."/>
            <person name="Magnuson J."/>
            <person name="Mondo S."/>
            <person name="Nolan M."/>
            <person name="Ohm R."/>
            <person name="Pangilinan J."/>
            <person name="Park H.-J."/>
            <person name="Ramirez L."/>
            <person name="Alfaro M."/>
            <person name="Sun H."/>
            <person name="Tritt A."/>
            <person name="Yoshinaga Y."/>
            <person name="Zwiers L.-H."/>
            <person name="Turgeon B."/>
            <person name="Goodwin S."/>
            <person name="Spatafora J."/>
            <person name="Crous P."/>
            <person name="Grigoriev I."/>
        </authorList>
    </citation>
    <scope>NUCLEOTIDE SEQUENCE</scope>
    <source>
        <strain evidence="2">CBS 122368</strain>
    </source>
</reference>
<dbReference type="RefSeq" id="XP_033687872.1">
    <property type="nucleotide sequence ID" value="XM_033832780.1"/>
</dbReference>
<dbReference type="OrthoDB" id="3856898at2759"/>
<keyword evidence="3" id="KW-1185">Reference proteome</keyword>
<feature type="compositionally biased region" description="Basic and acidic residues" evidence="1">
    <location>
        <begin position="135"/>
        <end position="144"/>
    </location>
</feature>
<dbReference type="EMBL" id="ML987191">
    <property type="protein sequence ID" value="KAF2252868.1"/>
    <property type="molecule type" value="Genomic_DNA"/>
</dbReference>
<evidence type="ECO:0000256" key="1">
    <source>
        <dbReference type="SAM" id="MobiDB-lite"/>
    </source>
</evidence>
<organism evidence="2 3">
    <name type="scientific">Trematosphaeria pertusa</name>
    <dbReference type="NCBI Taxonomy" id="390896"/>
    <lineage>
        <taxon>Eukaryota</taxon>
        <taxon>Fungi</taxon>
        <taxon>Dikarya</taxon>
        <taxon>Ascomycota</taxon>
        <taxon>Pezizomycotina</taxon>
        <taxon>Dothideomycetes</taxon>
        <taxon>Pleosporomycetidae</taxon>
        <taxon>Pleosporales</taxon>
        <taxon>Massarineae</taxon>
        <taxon>Trematosphaeriaceae</taxon>
        <taxon>Trematosphaeria</taxon>
    </lineage>
</organism>
<feature type="compositionally biased region" description="Polar residues" evidence="1">
    <location>
        <begin position="125"/>
        <end position="134"/>
    </location>
</feature>
<proteinExistence type="predicted"/>
<name>A0A6A6IS23_9PLEO</name>